<gene>
    <name evidence="1" type="ORF">BOLC2T10233H</name>
</gene>
<dbReference type="EMBL" id="LR031874">
    <property type="protein sequence ID" value="VDD24579.1"/>
    <property type="molecule type" value="Genomic_DNA"/>
</dbReference>
<sequence length="106" mass="11644">MKHSRQQWLRNGKIGFHVVQGYSGRWVVSNWIGVHIRVPKVAPAPHTVSAVGDAAEEASAQKKHVSLQRQAAVTVEVLRITLGGLNLVSMSFPLTIRLVKSWLSPA</sequence>
<dbReference type="AlphaFoldDB" id="A0A3P6DZJ4"/>
<proteinExistence type="predicted"/>
<organism evidence="1">
    <name type="scientific">Brassica oleracea</name>
    <name type="common">Wild cabbage</name>
    <dbReference type="NCBI Taxonomy" id="3712"/>
    <lineage>
        <taxon>Eukaryota</taxon>
        <taxon>Viridiplantae</taxon>
        <taxon>Streptophyta</taxon>
        <taxon>Embryophyta</taxon>
        <taxon>Tracheophyta</taxon>
        <taxon>Spermatophyta</taxon>
        <taxon>Magnoliopsida</taxon>
        <taxon>eudicotyledons</taxon>
        <taxon>Gunneridae</taxon>
        <taxon>Pentapetalae</taxon>
        <taxon>rosids</taxon>
        <taxon>malvids</taxon>
        <taxon>Brassicales</taxon>
        <taxon>Brassicaceae</taxon>
        <taxon>Brassiceae</taxon>
        <taxon>Brassica</taxon>
    </lineage>
</organism>
<name>A0A3P6DZJ4_BRAOL</name>
<protein>
    <submittedName>
        <fullName evidence="1">Uncharacterized protein</fullName>
    </submittedName>
</protein>
<reference evidence="1" key="1">
    <citation type="submission" date="2018-11" db="EMBL/GenBank/DDBJ databases">
        <authorList>
            <consortium name="Genoscope - CEA"/>
            <person name="William W."/>
        </authorList>
    </citation>
    <scope>NUCLEOTIDE SEQUENCE</scope>
</reference>
<evidence type="ECO:0000313" key="1">
    <source>
        <dbReference type="EMBL" id="VDD24579.1"/>
    </source>
</evidence>
<accession>A0A3P6DZJ4</accession>